<dbReference type="GO" id="GO:0006412">
    <property type="term" value="P:translation"/>
    <property type="evidence" value="ECO:0007669"/>
    <property type="project" value="UniProtKB-UniRule"/>
</dbReference>
<dbReference type="PANTHER" id="PTHR11659">
    <property type="entry name" value="GLUTAMYL-TRNA GLN AMIDOTRANSFERASE SUBUNIT B MITOCHONDRIAL AND PROKARYOTIC PET112-RELATED"/>
    <property type="match status" value="1"/>
</dbReference>
<comment type="similarity">
    <text evidence="1 10">Belongs to the GatB/GatE family. GatB subfamily.</text>
</comment>
<keyword evidence="12" id="KW-0808">Transferase</keyword>
<dbReference type="InterPro" id="IPR017959">
    <property type="entry name" value="Asn/Gln-tRNA_amidoTrfase_suB/E"/>
</dbReference>
<comment type="catalytic activity">
    <reaction evidence="8 10">
        <text>L-aspartyl-tRNA(Asn) + L-glutamine + ATP + H2O = L-asparaginyl-tRNA(Asn) + L-glutamate + ADP + phosphate + 2 H(+)</text>
        <dbReference type="Rhea" id="RHEA:14513"/>
        <dbReference type="Rhea" id="RHEA-COMP:9674"/>
        <dbReference type="Rhea" id="RHEA-COMP:9677"/>
        <dbReference type="ChEBI" id="CHEBI:15377"/>
        <dbReference type="ChEBI" id="CHEBI:15378"/>
        <dbReference type="ChEBI" id="CHEBI:29985"/>
        <dbReference type="ChEBI" id="CHEBI:30616"/>
        <dbReference type="ChEBI" id="CHEBI:43474"/>
        <dbReference type="ChEBI" id="CHEBI:58359"/>
        <dbReference type="ChEBI" id="CHEBI:78515"/>
        <dbReference type="ChEBI" id="CHEBI:78516"/>
        <dbReference type="ChEBI" id="CHEBI:456216"/>
    </reaction>
</comment>
<dbReference type="InterPro" id="IPR042114">
    <property type="entry name" value="GatB_C_1"/>
</dbReference>
<dbReference type="STRING" id="33033.NW74_06690"/>
<evidence type="ECO:0000256" key="3">
    <source>
        <dbReference type="ARBA" id="ARBA00022598"/>
    </source>
</evidence>
<dbReference type="GO" id="GO:0050567">
    <property type="term" value="F:glutaminyl-tRNA synthase (glutamine-hydrolyzing) activity"/>
    <property type="evidence" value="ECO:0007669"/>
    <property type="project" value="UniProtKB-UniRule"/>
</dbReference>
<evidence type="ECO:0000256" key="10">
    <source>
        <dbReference type="HAMAP-Rule" id="MF_00121"/>
    </source>
</evidence>
<dbReference type="InterPro" id="IPR006075">
    <property type="entry name" value="Asn/Gln-tRNA_Trfase_suB/E_cat"/>
</dbReference>
<evidence type="ECO:0000259" key="11">
    <source>
        <dbReference type="SMART" id="SM00845"/>
    </source>
</evidence>
<accession>A0A0B4S2I5</accession>
<evidence type="ECO:0000256" key="1">
    <source>
        <dbReference type="ARBA" id="ARBA00005306"/>
    </source>
</evidence>
<evidence type="ECO:0000256" key="2">
    <source>
        <dbReference type="ARBA" id="ARBA00011123"/>
    </source>
</evidence>
<dbReference type="SUPFAM" id="SSF89095">
    <property type="entry name" value="GatB/YqeY motif"/>
    <property type="match status" value="1"/>
</dbReference>
<dbReference type="GO" id="GO:0070681">
    <property type="term" value="P:glutaminyl-tRNAGln biosynthesis via transamidation"/>
    <property type="evidence" value="ECO:0007669"/>
    <property type="project" value="TreeGrafter"/>
</dbReference>
<dbReference type="EC" id="6.3.5.-" evidence="10"/>
<dbReference type="Proteomes" id="UP000031386">
    <property type="component" value="Chromosome"/>
</dbReference>
<evidence type="ECO:0000313" key="12">
    <source>
        <dbReference type="EMBL" id="AIZ37033.1"/>
    </source>
</evidence>
<dbReference type="InterPro" id="IPR023168">
    <property type="entry name" value="GatB_Yqey_C_2"/>
</dbReference>
<dbReference type="GO" id="GO:0005524">
    <property type="term" value="F:ATP binding"/>
    <property type="evidence" value="ECO:0007669"/>
    <property type="project" value="UniProtKB-KW"/>
</dbReference>
<comment type="subunit">
    <text evidence="2 10">Heterotrimer of A, B and C subunits.</text>
</comment>
<dbReference type="Pfam" id="PF02934">
    <property type="entry name" value="GatB_N"/>
    <property type="match status" value="1"/>
</dbReference>
<dbReference type="RefSeq" id="WP_041954587.1">
    <property type="nucleotide sequence ID" value="NZ_CP009761.1"/>
</dbReference>
<evidence type="ECO:0000256" key="7">
    <source>
        <dbReference type="ARBA" id="ARBA00024799"/>
    </source>
</evidence>
<evidence type="ECO:0000256" key="6">
    <source>
        <dbReference type="ARBA" id="ARBA00022917"/>
    </source>
</evidence>
<dbReference type="OrthoDB" id="9804078at2"/>
<dbReference type="FunFam" id="1.10.10.410:FF:000001">
    <property type="entry name" value="Aspartyl/glutamyl-tRNA(Asn/Gln) amidotransferase subunit B"/>
    <property type="match status" value="1"/>
</dbReference>
<comment type="function">
    <text evidence="7 10">Allows the formation of correctly charged Asn-tRNA(Asn) or Gln-tRNA(Gln) through the transamidation of misacylated Asp-tRNA(Asn) or Glu-tRNA(Gln) in organisms which lack either or both of asparaginyl-tRNA or glutaminyl-tRNA synthetases. The reaction takes place in the presence of glutamine and ATP through an activated phospho-Asp-tRNA(Asn) or phospho-Glu-tRNA(Gln).</text>
</comment>
<dbReference type="GO" id="GO:0050566">
    <property type="term" value="F:asparaginyl-tRNA synthase (glutamine-hydrolyzing) activity"/>
    <property type="evidence" value="ECO:0007669"/>
    <property type="project" value="RHEA"/>
</dbReference>
<dbReference type="NCBIfam" id="NF004014">
    <property type="entry name" value="PRK05477.1-4"/>
    <property type="match status" value="1"/>
</dbReference>
<feature type="domain" description="Asn/Gln amidotransferase" evidence="11">
    <location>
        <begin position="326"/>
        <end position="474"/>
    </location>
</feature>
<sequence length="475" mass="54707">MSLKTIIGLEIHVELQTDTKMFCGCKNEYGCPPNTNVCPICLGHPGTLPRINKRAIEYAIMAGNAFNCEISMDMKMDRKKYFYPDLVKGYQITQERTPICKNGYIEIETENGVKKLRLQRIHIEEDTGKSIHNENGHTLMDYNRAGVPLIEIVSEPDMNSPEEAIAFLTNLKETIKYLGISDVKMEEGSLRCDVNLNVVDEESGFKTKITEIKNLNSFKAALRAMAYEQKRHIENVKNNIVGEKETRRWDESKLETIIMRHKEEGNDYRFSVEPDIPYIKLEKDFVEAINEKMPELPKNKKNRFLNEYKLSEYDANVLTQNKYLSEYFERVVKKVDDATLVSNWLLSDVLRRVKDLEIEFEEIPLNIESFATLLKLVKENKINANVGKKLLRELFEKGDFDPLKVVEERGLIQISDDSALIEIVEEVLKNNPSSIEDYKNGKDRALGFLMGQCMKASKGKGNPQKFNELILERLV</sequence>
<keyword evidence="6 10" id="KW-0648">Protein biosynthesis</keyword>
<dbReference type="GO" id="GO:0016740">
    <property type="term" value="F:transferase activity"/>
    <property type="evidence" value="ECO:0007669"/>
    <property type="project" value="UniProtKB-KW"/>
</dbReference>
<keyword evidence="3 10" id="KW-0436">Ligase</keyword>
<evidence type="ECO:0000256" key="8">
    <source>
        <dbReference type="ARBA" id="ARBA00047380"/>
    </source>
</evidence>
<dbReference type="PROSITE" id="PS01234">
    <property type="entry name" value="GATB"/>
    <property type="match status" value="1"/>
</dbReference>
<dbReference type="Pfam" id="PF02637">
    <property type="entry name" value="GatB_Yqey"/>
    <property type="match status" value="1"/>
</dbReference>
<dbReference type="InterPro" id="IPR004413">
    <property type="entry name" value="GatB"/>
</dbReference>
<evidence type="ECO:0000256" key="9">
    <source>
        <dbReference type="ARBA" id="ARBA00047913"/>
    </source>
</evidence>
<name>A0A0B4S2I5_9FIRM</name>
<evidence type="ECO:0000313" key="13">
    <source>
        <dbReference type="Proteomes" id="UP000031386"/>
    </source>
</evidence>
<dbReference type="AlphaFoldDB" id="A0A0B4S2I5"/>
<dbReference type="InterPro" id="IPR014746">
    <property type="entry name" value="Gln_synth/guanido_kin_cat_dom"/>
</dbReference>
<evidence type="ECO:0000256" key="5">
    <source>
        <dbReference type="ARBA" id="ARBA00022840"/>
    </source>
</evidence>
<dbReference type="HAMAP" id="MF_00121">
    <property type="entry name" value="GatB"/>
    <property type="match status" value="1"/>
</dbReference>
<evidence type="ECO:0000256" key="4">
    <source>
        <dbReference type="ARBA" id="ARBA00022741"/>
    </source>
</evidence>
<dbReference type="EMBL" id="CP009761">
    <property type="protein sequence ID" value="AIZ37033.1"/>
    <property type="molecule type" value="Genomic_DNA"/>
</dbReference>
<organism evidence="12 13">
    <name type="scientific">Parvimonas micra</name>
    <dbReference type="NCBI Taxonomy" id="33033"/>
    <lineage>
        <taxon>Bacteria</taxon>
        <taxon>Bacillati</taxon>
        <taxon>Bacillota</taxon>
        <taxon>Tissierellia</taxon>
        <taxon>Tissierellales</taxon>
        <taxon>Peptoniphilaceae</taxon>
        <taxon>Parvimonas</taxon>
    </lineage>
</organism>
<dbReference type="Gene3D" id="1.10.150.380">
    <property type="entry name" value="GatB domain, N-terminal subdomain"/>
    <property type="match status" value="1"/>
</dbReference>
<dbReference type="InterPro" id="IPR017958">
    <property type="entry name" value="Gln-tRNA_amidoTrfase_suB_CS"/>
</dbReference>
<keyword evidence="4 10" id="KW-0547">Nucleotide-binding</keyword>
<dbReference type="KEGG" id="pmic:NW74_06690"/>
<dbReference type="SMART" id="SM00845">
    <property type="entry name" value="GatB_Yqey"/>
    <property type="match status" value="1"/>
</dbReference>
<dbReference type="Gene3D" id="1.10.10.410">
    <property type="match status" value="1"/>
</dbReference>
<gene>
    <name evidence="10" type="primary">gatB</name>
    <name evidence="12" type="ORF">NW74_06690</name>
</gene>
<dbReference type="SUPFAM" id="SSF55931">
    <property type="entry name" value="Glutamine synthetase/guanido kinase"/>
    <property type="match status" value="1"/>
</dbReference>
<dbReference type="NCBIfam" id="TIGR00133">
    <property type="entry name" value="gatB"/>
    <property type="match status" value="1"/>
</dbReference>
<comment type="catalytic activity">
    <reaction evidence="9 10">
        <text>L-glutamyl-tRNA(Gln) + L-glutamine + ATP + H2O = L-glutaminyl-tRNA(Gln) + L-glutamate + ADP + phosphate + H(+)</text>
        <dbReference type="Rhea" id="RHEA:17521"/>
        <dbReference type="Rhea" id="RHEA-COMP:9681"/>
        <dbReference type="Rhea" id="RHEA-COMP:9684"/>
        <dbReference type="ChEBI" id="CHEBI:15377"/>
        <dbReference type="ChEBI" id="CHEBI:15378"/>
        <dbReference type="ChEBI" id="CHEBI:29985"/>
        <dbReference type="ChEBI" id="CHEBI:30616"/>
        <dbReference type="ChEBI" id="CHEBI:43474"/>
        <dbReference type="ChEBI" id="CHEBI:58359"/>
        <dbReference type="ChEBI" id="CHEBI:78520"/>
        <dbReference type="ChEBI" id="CHEBI:78521"/>
        <dbReference type="ChEBI" id="CHEBI:456216"/>
    </reaction>
</comment>
<dbReference type="NCBIfam" id="NF004012">
    <property type="entry name" value="PRK05477.1-2"/>
    <property type="match status" value="1"/>
</dbReference>
<dbReference type="FunFam" id="1.10.150.380:FF:000001">
    <property type="entry name" value="Aspartyl/glutamyl-tRNA(Asn/Gln) amidotransferase subunit B"/>
    <property type="match status" value="1"/>
</dbReference>
<reference evidence="12 13" key="1">
    <citation type="submission" date="2014-10" db="EMBL/GenBank/DDBJ databases">
        <title>Complete genome sequence of Parvimonas micra KCOM 1535 (= ChDC B708).</title>
        <authorList>
            <person name="Kook J.-K."/>
            <person name="Park S.-N."/>
            <person name="Lim Y.K."/>
            <person name="Roh H."/>
        </authorList>
    </citation>
    <scope>NUCLEOTIDE SEQUENCE [LARGE SCALE GENOMIC DNA]</scope>
    <source>
        <strain evidence="13">KCOM 1535 / ChDC B708</strain>
    </source>
</reference>
<dbReference type="InterPro" id="IPR018027">
    <property type="entry name" value="Asn/Gln_amidotransferase"/>
</dbReference>
<keyword evidence="5 10" id="KW-0067">ATP-binding</keyword>
<keyword evidence="13" id="KW-1185">Reference proteome</keyword>
<dbReference type="InterPro" id="IPR003789">
    <property type="entry name" value="Asn/Gln_tRNA_amidoTrase-B-like"/>
</dbReference>
<protein>
    <recommendedName>
        <fullName evidence="10">Aspartyl/glutamyl-tRNA(Asn/Gln) amidotransferase subunit B</fullName>
        <shortName evidence="10">Asp/Glu-ADT subunit B</shortName>
        <ecNumber evidence="10">6.3.5.-</ecNumber>
    </recommendedName>
</protein>
<proteinExistence type="inferred from homology"/>
<dbReference type="PANTHER" id="PTHR11659:SF0">
    <property type="entry name" value="GLUTAMYL-TRNA(GLN) AMIDOTRANSFERASE SUBUNIT B, MITOCHONDRIAL"/>
    <property type="match status" value="1"/>
</dbReference>